<sequence>MKQIAIVIIIFSCAIGIITVALKQASSVVDTESLLGIDLGGDDSDSQRVQSFDLFVSTDKGNEFEPARHFSNSPDIQNKPRFTHKVNDIEYFVDLYGNSIVLIATDAGIFASTDQGIQWEEVFQDYIRGPVYDIAIDDTKSVASLVIAGTNGHGEGAIFVSVSGGNSFLESFVTAQRDDPVMSVVYDEYNKNTVYAITKNGLFLTSADSGHSWDSRQATVIAGAVDRMVLYPHRNVRSTTLFVVAEDGLYRSTTSGETWQSLNNGLVAYPGAITIHDIHISEEFSPLYIGTDYGLLVSNNAGNSFQQVSFLVPYGTEPVTAVAIHPRDSAIIYAGIGKKVYVTENGGQSWRVHTVPNGTDTMDFIFVHPFNSSVILIASSRGV</sequence>
<dbReference type="InterPro" id="IPR015943">
    <property type="entry name" value="WD40/YVTN_repeat-like_dom_sf"/>
</dbReference>
<dbReference type="InterPro" id="IPR052025">
    <property type="entry name" value="Xyloglucanase_GH74"/>
</dbReference>
<dbReference type="SUPFAM" id="SSF110296">
    <property type="entry name" value="Oligoxyloglucan reducing end-specific cellobiohydrolase"/>
    <property type="match status" value="2"/>
</dbReference>
<evidence type="ECO:0000313" key="1">
    <source>
        <dbReference type="EMBL" id="MYE38210.1"/>
    </source>
</evidence>
<organism evidence="1 2">
    <name type="scientific">Candidatus Spechtbacteria bacterium SB0662_bin_43</name>
    <dbReference type="NCBI Taxonomy" id="2604897"/>
    <lineage>
        <taxon>Bacteria</taxon>
        <taxon>Candidatus Spechtiibacteriota</taxon>
    </lineage>
</organism>
<dbReference type="GO" id="GO:0010411">
    <property type="term" value="P:xyloglucan metabolic process"/>
    <property type="evidence" value="ECO:0007669"/>
    <property type="project" value="TreeGrafter"/>
</dbReference>
<protein>
    <recommendedName>
        <fullName evidence="3">Photosynthesis system II assembly factor Ycf48/Hcf136-like domain-containing protein</fullName>
    </recommendedName>
</protein>
<dbReference type="EMBL" id="VXOY01000013">
    <property type="protein sequence ID" value="MYE38210.1"/>
    <property type="molecule type" value="Genomic_DNA"/>
</dbReference>
<dbReference type="PANTHER" id="PTHR43739:SF5">
    <property type="entry name" value="EXO-ALPHA-SIALIDASE"/>
    <property type="match status" value="1"/>
</dbReference>
<dbReference type="Gene3D" id="2.130.10.10">
    <property type="entry name" value="YVTN repeat-like/Quinoprotein amine dehydrogenase"/>
    <property type="match status" value="3"/>
</dbReference>
<accession>A0A845D905</accession>
<dbReference type="Proteomes" id="UP000449092">
    <property type="component" value="Unassembled WGS sequence"/>
</dbReference>
<evidence type="ECO:0008006" key="3">
    <source>
        <dbReference type="Google" id="ProtNLM"/>
    </source>
</evidence>
<dbReference type="AlphaFoldDB" id="A0A845D905"/>
<gene>
    <name evidence="1" type="ORF">F4X82_01670</name>
</gene>
<dbReference type="PANTHER" id="PTHR43739">
    <property type="entry name" value="XYLOGLUCANASE (EUROFUNG)"/>
    <property type="match status" value="1"/>
</dbReference>
<name>A0A845D905_9BACT</name>
<evidence type="ECO:0000313" key="2">
    <source>
        <dbReference type="Proteomes" id="UP000449092"/>
    </source>
</evidence>
<reference evidence="1 2" key="1">
    <citation type="submission" date="2019-09" db="EMBL/GenBank/DDBJ databases">
        <title>Characterisation of the sponge microbiome using genome-centric metagenomics.</title>
        <authorList>
            <person name="Engelberts J.P."/>
            <person name="Robbins S.J."/>
            <person name="De Goeij J.M."/>
            <person name="Aranda M."/>
            <person name="Bell S.C."/>
            <person name="Webster N.S."/>
        </authorList>
    </citation>
    <scope>NUCLEOTIDE SEQUENCE [LARGE SCALE GENOMIC DNA]</scope>
    <source>
        <strain evidence="1">SB0662_bin_43</strain>
    </source>
</reference>
<proteinExistence type="predicted"/>
<comment type="caution">
    <text evidence="1">The sequence shown here is derived from an EMBL/GenBank/DDBJ whole genome shotgun (WGS) entry which is preliminary data.</text>
</comment>